<dbReference type="SMART" id="SM00382">
    <property type="entry name" value="AAA"/>
    <property type="match status" value="1"/>
</dbReference>
<keyword evidence="2" id="KW-0813">Transport</keyword>
<evidence type="ECO:0000256" key="1">
    <source>
        <dbReference type="ARBA" id="ARBA00004651"/>
    </source>
</evidence>
<gene>
    <name evidence="12" type="ORF">AZ78_1452</name>
</gene>
<dbReference type="GO" id="GO:0005886">
    <property type="term" value="C:plasma membrane"/>
    <property type="evidence" value="ECO:0007669"/>
    <property type="project" value="UniProtKB-SubCell"/>
</dbReference>
<dbReference type="SUPFAM" id="SSF90123">
    <property type="entry name" value="ABC transporter transmembrane region"/>
    <property type="match status" value="1"/>
</dbReference>
<feature type="transmembrane region" description="Helical" evidence="9">
    <location>
        <begin position="20"/>
        <end position="39"/>
    </location>
</feature>
<dbReference type="EMBL" id="JAJA02000001">
    <property type="protein sequence ID" value="KWS03903.1"/>
    <property type="molecule type" value="Genomic_DNA"/>
</dbReference>
<evidence type="ECO:0000256" key="9">
    <source>
        <dbReference type="SAM" id="Phobius"/>
    </source>
</evidence>
<dbReference type="Pfam" id="PF00005">
    <property type="entry name" value="ABC_tran"/>
    <property type="match status" value="1"/>
</dbReference>
<sequence>MTLIRRLWPTIWYYRGRVVLGVGLVLATKLATTGVPLLLKQLIDALDQKPTPLTVPVLLLCTYGALRLASSVFQELRGIVFARVLARTSREVALRVFAHVHMLSLRFHMDRRTGAVIRDLERGMSSVSELLDTALYTVVPTVIEIALVTAILVGRYDMSFAAITLGTLAAYLLFTVRMTEWRQRYYKAMNEADTEANASAVDSLLNYETVKYFNNEGFEARRFDQRLRNLEDTGVKSLKAASLLGIGQAAIIATGLTLLLWRATDGVVAGRMSLGDLVLVNAFLLQLAAPLSYLGMIYRETKQTLANLERMFALLDEPVEVRDRDNAPELAVSGGEVRFEQVSFNYGEREVLAAIDFVVPAGRTVAVVGSTGAGKSTLARLLYRSYDVAGGRITVDGQDLREVTQDSLRRQIGVVPQDTVLFNDSLYYNIAYGRPEASREEVFDAARAAHIHEFIETLPQGYDTNVGERGLKLSGGEKQRIAIARTLLKRPAILIFDEATSALDTHTEHGIQRELDQAAQGRTTLVIAHRLSTVVGADEILVLERGRIVERGSHASLLAASGRYAALWAMQQRGHDTAAPSRTDATAAPGESVPHTHPSSTVTTQDLS</sequence>
<evidence type="ECO:0000259" key="11">
    <source>
        <dbReference type="PROSITE" id="PS50929"/>
    </source>
</evidence>
<evidence type="ECO:0000256" key="4">
    <source>
        <dbReference type="ARBA" id="ARBA00022741"/>
    </source>
</evidence>
<dbReference type="GO" id="GO:0005524">
    <property type="term" value="F:ATP binding"/>
    <property type="evidence" value="ECO:0007669"/>
    <property type="project" value="UniProtKB-KW"/>
</dbReference>
<dbReference type="InterPro" id="IPR027417">
    <property type="entry name" value="P-loop_NTPase"/>
</dbReference>
<feature type="transmembrane region" description="Helical" evidence="9">
    <location>
        <begin position="51"/>
        <end position="72"/>
    </location>
</feature>
<dbReference type="GO" id="GO:0006879">
    <property type="term" value="P:intracellular iron ion homeostasis"/>
    <property type="evidence" value="ECO:0007669"/>
    <property type="project" value="TreeGrafter"/>
</dbReference>
<dbReference type="RefSeq" id="WP_235592189.1">
    <property type="nucleotide sequence ID" value="NZ_JAJA02000001.1"/>
</dbReference>
<keyword evidence="6 9" id="KW-1133">Transmembrane helix</keyword>
<dbReference type="Gene3D" id="3.40.50.300">
    <property type="entry name" value="P-loop containing nucleotide triphosphate hydrolases"/>
    <property type="match status" value="1"/>
</dbReference>
<evidence type="ECO:0000313" key="12">
    <source>
        <dbReference type="EMBL" id="KWS03903.1"/>
    </source>
</evidence>
<evidence type="ECO:0000256" key="8">
    <source>
        <dbReference type="SAM" id="MobiDB-lite"/>
    </source>
</evidence>
<evidence type="ECO:0000313" key="13">
    <source>
        <dbReference type="Proteomes" id="UP000023435"/>
    </source>
</evidence>
<dbReference type="InterPro" id="IPR003439">
    <property type="entry name" value="ABC_transporter-like_ATP-bd"/>
</dbReference>
<keyword evidence="13" id="KW-1185">Reference proteome</keyword>
<evidence type="ECO:0000256" key="6">
    <source>
        <dbReference type="ARBA" id="ARBA00022989"/>
    </source>
</evidence>
<dbReference type="GO" id="GO:0016887">
    <property type="term" value="F:ATP hydrolysis activity"/>
    <property type="evidence" value="ECO:0007669"/>
    <property type="project" value="InterPro"/>
</dbReference>
<dbReference type="AlphaFoldDB" id="A0A120AG18"/>
<dbReference type="InterPro" id="IPR039421">
    <property type="entry name" value="Type_1_exporter"/>
</dbReference>
<feature type="domain" description="ABC transmembrane type-1" evidence="11">
    <location>
        <begin position="19"/>
        <end position="303"/>
    </location>
</feature>
<dbReference type="FunFam" id="3.40.50.300:FF:000186">
    <property type="entry name" value="ATP-binding cassette sub-family B member 7, mitochondrial"/>
    <property type="match status" value="1"/>
</dbReference>
<dbReference type="Gene3D" id="1.20.1560.10">
    <property type="entry name" value="ABC transporter type 1, transmembrane domain"/>
    <property type="match status" value="1"/>
</dbReference>
<keyword evidence="3 9" id="KW-0812">Transmembrane</keyword>
<feature type="transmembrane region" description="Helical" evidence="9">
    <location>
        <begin position="158"/>
        <end position="176"/>
    </location>
</feature>
<comment type="subcellular location">
    <subcellularLocation>
        <location evidence="1">Cell membrane</location>
        <topology evidence="1">Multi-pass membrane protein</topology>
    </subcellularLocation>
</comment>
<comment type="caution">
    <text evidence="12">The sequence shown here is derived from an EMBL/GenBank/DDBJ whole genome shotgun (WGS) entry which is preliminary data.</text>
</comment>
<evidence type="ECO:0000256" key="2">
    <source>
        <dbReference type="ARBA" id="ARBA00022448"/>
    </source>
</evidence>
<dbReference type="InterPro" id="IPR036640">
    <property type="entry name" value="ABC1_TM_sf"/>
</dbReference>
<evidence type="ECO:0000256" key="3">
    <source>
        <dbReference type="ARBA" id="ARBA00022692"/>
    </source>
</evidence>
<keyword evidence="7 9" id="KW-0472">Membrane</keyword>
<dbReference type="InterPro" id="IPR011527">
    <property type="entry name" value="ABC1_TM_dom"/>
</dbReference>
<dbReference type="InterPro" id="IPR017871">
    <property type="entry name" value="ABC_transporter-like_CS"/>
</dbReference>
<proteinExistence type="predicted"/>
<dbReference type="GO" id="GO:0140359">
    <property type="term" value="F:ABC-type transporter activity"/>
    <property type="evidence" value="ECO:0007669"/>
    <property type="project" value="InterPro"/>
</dbReference>
<protein>
    <submittedName>
        <fullName evidence="12">Lipid A export ATP-binding/permease protein MsbA</fullName>
    </submittedName>
</protein>
<dbReference type="CDD" id="cd18582">
    <property type="entry name" value="ABC_6TM_ATM1_ABCB7"/>
    <property type="match status" value="1"/>
</dbReference>
<dbReference type="Proteomes" id="UP000023435">
    <property type="component" value="Unassembled WGS sequence"/>
</dbReference>
<feature type="region of interest" description="Disordered" evidence="8">
    <location>
        <begin position="575"/>
        <end position="608"/>
    </location>
</feature>
<keyword evidence="5 12" id="KW-0067">ATP-binding</keyword>
<evidence type="ECO:0000256" key="5">
    <source>
        <dbReference type="ARBA" id="ARBA00022840"/>
    </source>
</evidence>
<organism evidence="12 13">
    <name type="scientific">Lysobacter capsici AZ78</name>
    <dbReference type="NCBI Taxonomy" id="1444315"/>
    <lineage>
        <taxon>Bacteria</taxon>
        <taxon>Pseudomonadati</taxon>
        <taxon>Pseudomonadota</taxon>
        <taxon>Gammaproteobacteria</taxon>
        <taxon>Lysobacterales</taxon>
        <taxon>Lysobacteraceae</taxon>
        <taxon>Lysobacter</taxon>
    </lineage>
</organism>
<dbReference type="InterPro" id="IPR003593">
    <property type="entry name" value="AAA+_ATPase"/>
</dbReference>
<accession>A0A120AG18</accession>
<reference evidence="12 13" key="1">
    <citation type="journal article" date="2014" name="Genome Announc.">
        <title>Draft Genome Sequence of Lysobacter capsici AZ78, a Bacterium Antagonistic to Plant-Pathogenic Oomycetes.</title>
        <authorList>
            <person name="Puopolo G."/>
            <person name="Sonego P."/>
            <person name="Engelen K."/>
            <person name="Pertot I."/>
        </authorList>
    </citation>
    <scope>NUCLEOTIDE SEQUENCE [LARGE SCALE GENOMIC DNA]</scope>
    <source>
        <strain evidence="12 13">AZ78</strain>
    </source>
</reference>
<feature type="transmembrane region" description="Helical" evidence="9">
    <location>
        <begin position="273"/>
        <end position="294"/>
    </location>
</feature>
<feature type="domain" description="ABC transporter" evidence="10">
    <location>
        <begin position="337"/>
        <end position="570"/>
    </location>
</feature>
<dbReference type="PANTHER" id="PTHR24221">
    <property type="entry name" value="ATP-BINDING CASSETTE SUB-FAMILY B"/>
    <property type="match status" value="1"/>
</dbReference>
<dbReference type="PROSITE" id="PS50929">
    <property type="entry name" value="ABC_TM1F"/>
    <property type="match status" value="1"/>
</dbReference>
<evidence type="ECO:0000259" key="10">
    <source>
        <dbReference type="PROSITE" id="PS50893"/>
    </source>
</evidence>
<dbReference type="PROSITE" id="PS00211">
    <property type="entry name" value="ABC_TRANSPORTER_1"/>
    <property type="match status" value="1"/>
</dbReference>
<feature type="transmembrane region" description="Helical" evidence="9">
    <location>
        <begin position="240"/>
        <end position="261"/>
    </location>
</feature>
<keyword evidence="4" id="KW-0547">Nucleotide-binding</keyword>
<evidence type="ECO:0000256" key="7">
    <source>
        <dbReference type="ARBA" id="ARBA00023136"/>
    </source>
</evidence>
<dbReference type="PROSITE" id="PS50893">
    <property type="entry name" value="ABC_TRANSPORTER_2"/>
    <property type="match status" value="1"/>
</dbReference>
<dbReference type="Pfam" id="PF00664">
    <property type="entry name" value="ABC_membrane"/>
    <property type="match status" value="1"/>
</dbReference>
<dbReference type="PANTHER" id="PTHR24221:SF402">
    <property type="entry name" value="IRON-SULFUR CLUSTERS TRANSPORTER ABCB7, MITOCHONDRIAL"/>
    <property type="match status" value="1"/>
</dbReference>
<feature type="transmembrane region" description="Helical" evidence="9">
    <location>
        <begin position="130"/>
        <end position="152"/>
    </location>
</feature>
<dbReference type="SUPFAM" id="SSF52540">
    <property type="entry name" value="P-loop containing nucleoside triphosphate hydrolases"/>
    <property type="match status" value="1"/>
</dbReference>
<name>A0A120AG18_9GAMM</name>
<feature type="compositionally biased region" description="Polar residues" evidence="8">
    <location>
        <begin position="597"/>
        <end position="608"/>
    </location>
</feature>